<evidence type="ECO:0000313" key="2">
    <source>
        <dbReference type="EMBL" id="KAL3808960.1"/>
    </source>
</evidence>
<proteinExistence type="predicted"/>
<dbReference type="AlphaFoldDB" id="A0ABD3R7H0"/>
<evidence type="ECO:0000313" key="3">
    <source>
        <dbReference type="Proteomes" id="UP001530377"/>
    </source>
</evidence>
<gene>
    <name evidence="2" type="ORF">ACHAXA_004786</name>
</gene>
<feature type="non-terminal residue" evidence="2">
    <location>
        <position position="1"/>
    </location>
</feature>
<sequence>HWTEYPGEEKHAKARTHHKLDKDLKPARTCSISQRPTTTIHPAQEVENMNLTTAIIALATLATVGANNSKPLPPNPVSLAADGYPVFGLIAGYQPTTQVVEHLSVDLDKKAMDELLAVKTAESFARAKRIYMEGGHRRSYATINLTEPLGFEVRKDAHLFFGKTAQGRVVTANAYDNYAVNSTKIGLRYTAIDHQGAYQTCTVGALTADQMNLNGCLAPKGFVKMMSNDPKLVYQYEYDPLTANKNPRSLSYFSTNFELHTDSKYALDYYGKPQYADEWVQAAFAGTSTNYTNGGADFSAMGFIGKEEAIKTGIVVLHTFMYAINECANHTQKYCGGKYGTPATGQGVPGQAGFNNYQYWKTLHAWDECPAFFTGSMDAVKPGTGNMMYDFVNDQCPEWKTCGPDGNSIKGTAKVILDTWPLLAEGRDKILAGNCQGTVSTQKEIAKKWYIPLIQGTMSCAYKLSISRNERLVAKCATLAAAVLPRVFASNSAAASTIYENTKVGATLTDYHAVWTAFGSVYSDLGITAADIGVYQGITKAPTMRPTKKPKF</sequence>
<feature type="region of interest" description="Disordered" evidence="1">
    <location>
        <begin position="1"/>
        <end position="27"/>
    </location>
</feature>
<comment type="caution">
    <text evidence="2">The sequence shown here is derived from an EMBL/GenBank/DDBJ whole genome shotgun (WGS) entry which is preliminary data.</text>
</comment>
<name>A0ABD3R7H0_9STRA</name>
<evidence type="ECO:0000256" key="1">
    <source>
        <dbReference type="SAM" id="MobiDB-lite"/>
    </source>
</evidence>
<dbReference type="EMBL" id="JALLPB020000454">
    <property type="protein sequence ID" value="KAL3808960.1"/>
    <property type="molecule type" value="Genomic_DNA"/>
</dbReference>
<reference evidence="2 3" key="1">
    <citation type="submission" date="2024-10" db="EMBL/GenBank/DDBJ databases">
        <title>Updated reference genomes for cyclostephanoid diatoms.</title>
        <authorList>
            <person name="Roberts W.R."/>
            <person name="Alverson A.J."/>
        </authorList>
    </citation>
    <scope>NUCLEOTIDE SEQUENCE [LARGE SCALE GENOMIC DNA]</scope>
    <source>
        <strain evidence="2 3">AJA228-03</strain>
    </source>
</reference>
<keyword evidence="3" id="KW-1185">Reference proteome</keyword>
<accession>A0ABD3R7H0</accession>
<organism evidence="2 3">
    <name type="scientific">Cyclostephanos tholiformis</name>
    <dbReference type="NCBI Taxonomy" id="382380"/>
    <lineage>
        <taxon>Eukaryota</taxon>
        <taxon>Sar</taxon>
        <taxon>Stramenopiles</taxon>
        <taxon>Ochrophyta</taxon>
        <taxon>Bacillariophyta</taxon>
        <taxon>Coscinodiscophyceae</taxon>
        <taxon>Thalassiosirophycidae</taxon>
        <taxon>Stephanodiscales</taxon>
        <taxon>Stephanodiscaceae</taxon>
        <taxon>Cyclostephanos</taxon>
    </lineage>
</organism>
<dbReference type="Proteomes" id="UP001530377">
    <property type="component" value="Unassembled WGS sequence"/>
</dbReference>
<protein>
    <submittedName>
        <fullName evidence="2">Uncharacterized protein</fullName>
    </submittedName>
</protein>
<feature type="compositionally biased region" description="Basic and acidic residues" evidence="1">
    <location>
        <begin position="1"/>
        <end position="11"/>
    </location>
</feature>